<dbReference type="EMBL" id="WTPX01000054">
    <property type="protein sequence ID" value="NNJ25918.1"/>
    <property type="molecule type" value="Genomic_DNA"/>
</dbReference>
<evidence type="ECO:0000313" key="2">
    <source>
        <dbReference type="EMBL" id="NNJ25918.1"/>
    </source>
</evidence>
<sequence length="127" mass="13336">MNVGDDVTEETLKRAEEMGFECDQPELKDMVKNYAQGLPVKGGDWTADPPRSPASRRLCPRRRSFGVDAGRALSSTAGRDAARVDRPAATFAKAQSCAGNFAGARRLRAAGVVSAPDAGGACTLIPA</sequence>
<evidence type="ECO:0008006" key="4">
    <source>
        <dbReference type="Google" id="ProtNLM"/>
    </source>
</evidence>
<feature type="region of interest" description="Disordered" evidence="1">
    <location>
        <begin position="39"/>
        <end position="58"/>
    </location>
</feature>
<comment type="caution">
    <text evidence="2">The sequence shown here is derived from an EMBL/GenBank/DDBJ whole genome shotgun (WGS) entry which is preliminary data.</text>
</comment>
<protein>
    <recommendedName>
        <fullName evidence="4">Nif11 domain-containing protein</fullName>
    </recommendedName>
</protein>
<keyword evidence="3" id="KW-1185">Reference proteome</keyword>
<reference evidence="2 3" key="1">
    <citation type="journal article" date="2020" name="Syst. Appl. Microbiol.">
        <title>Alienimonas chondri sp. nov., a novel planctomycete isolated from the biofilm of the red alga Chondrus crispus.</title>
        <authorList>
            <person name="Vitorino I."/>
            <person name="Albuquerque L."/>
            <person name="Wiegand S."/>
            <person name="Kallscheuer N."/>
            <person name="da Costa M.S."/>
            <person name="Lobo-da-Cunha A."/>
            <person name="Jogler C."/>
            <person name="Lage O.M."/>
        </authorList>
    </citation>
    <scope>NUCLEOTIDE SEQUENCE [LARGE SCALE GENOMIC DNA]</scope>
    <source>
        <strain evidence="2 3">LzC2</strain>
    </source>
</reference>
<gene>
    <name evidence="2" type="ORF">LzC2_19950</name>
</gene>
<organism evidence="2 3">
    <name type="scientific">Alienimonas chondri</name>
    <dbReference type="NCBI Taxonomy" id="2681879"/>
    <lineage>
        <taxon>Bacteria</taxon>
        <taxon>Pseudomonadati</taxon>
        <taxon>Planctomycetota</taxon>
        <taxon>Planctomycetia</taxon>
        <taxon>Planctomycetales</taxon>
        <taxon>Planctomycetaceae</taxon>
        <taxon>Alienimonas</taxon>
    </lineage>
</organism>
<dbReference type="RefSeq" id="WP_171186412.1">
    <property type="nucleotide sequence ID" value="NZ_WTPX01000054.1"/>
</dbReference>
<accession>A0ABX1VCR4</accession>
<dbReference type="Proteomes" id="UP000609651">
    <property type="component" value="Unassembled WGS sequence"/>
</dbReference>
<name>A0ABX1VCR4_9PLAN</name>
<evidence type="ECO:0000313" key="3">
    <source>
        <dbReference type="Proteomes" id="UP000609651"/>
    </source>
</evidence>
<proteinExistence type="predicted"/>
<evidence type="ECO:0000256" key="1">
    <source>
        <dbReference type="SAM" id="MobiDB-lite"/>
    </source>
</evidence>